<dbReference type="HOGENOM" id="CLU_001324_14_3_1"/>
<dbReference type="EMBL" id="KI925460">
    <property type="protein sequence ID" value="ETW79520.1"/>
    <property type="molecule type" value="Genomic_DNA"/>
</dbReference>
<sequence length="367" mass="40841">MGFPDPTQEDVFDYGLYLLDKVLTGMGKRLIDYPPMPLPLQDWNQAANVLLQNELNHNYVALWEQVETNLLTFNAEQRNAYDAVMQSVQSNQGQVFFLHSAGGGGKTYVCNTIAASVRSQGKAALCVASSGIASLLLDGGRTAHSRFKIPIEGLNERSSCSWEKNSDFDGLIHQTGVVIWDEAPMQHRYGIEAVDRTLQDLMDNPAPFGGVTVLFVGDFRQTLPVVPKGSREQIVAASLRKSSLWNHIQLLTLKQNMRLDQTPESNAFAQWLLNVGSGHNLGEDKSIELPPNMHLDNNTKQSLIDFIYPDISDQHPKPDHFFLDRMILSGRNDTVAEINKEILAKFPGEDKLLTTSVLVTKKLLVVP</sequence>
<keyword evidence="4" id="KW-1185">Reference proteome</keyword>
<dbReference type="Pfam" id="PF05970">
    <property type="entry name" value="PIF1"/>
    <property type="match status" value="1"/>
</dbReference>
<comment type="catalytic activity">
    <reaction evidence="1">
        <text>ATP + H2O = ADP + phosphate + H(+)</text>
        <dbReference type="Rhea" id="RHEA:13065"/>
        <dbReference type="ChEBI" id="CHEBI:15377"/>
        <dbReference type="ChEBI" id="CHEBI:15378"/>
        <dbReference type="ChEBI" id="CHEBI:30616"/>
        <dbReference type="ChEBI" id="CHEBI:43474"/>
        <dbReference type="ChEBI" id="CHEBI:456216"/>
        <dbReference type="EC" id="5.6.2.3"/>
    </reaction>
</comment>
<evidence type="ECO:0000313" key="4">
    <source>
        <dbReference type="Proteomes" id="UP000030671"/>
    </source>
</evidence>
<dbReference type="PANTHER" id="PTHR10492:SF57">
    <property type="entry name" value="ATP-DEPENDENT DNA HELICASE"/>
    <property type="match status" value="1"/>
</dbReference>
<dbReference type="PANTHER" id="PTHR10492">
    <property type="match status" value="1"/>
</dbReference>
<dbReference type="GO" id="GO:0016887">
    <property type="term" value="F:ATP hydrolysis activity"/>
    <property type="evidence" value="ECO:0007669"/>
    <property type="project" value="RHEA"/>
</dbReference>
<dbReference type="GO" id="GO:0006281">
    <property type="term" value="P:DNA repair"/>
    <property type="evidence" value="ECO:0007669"/>
    <property type="project" value="UniProtKB-KW"/>
</dbReference>
<dbReference type="Gene3D" id="3.40.50.300">
    <property type="entry name" value="P-loop containing nucleotide triphosphate hydrolases"/>
    <property type="match status" value="1"/>
</dbReference>
<reference evidence="3 4" key="1">
    <citation type="journal article" date="2012" name="New Phytol.">
        <title>Insight into trade-off between wood decay and parasitism from the genome of a fungal forest pathogen.</title>
        <authorList>
            <person name="Olson A."/>
            <person name="Aerts A."/>
            <person name="Asiegbu F."/>
            <person name="Belbahri L."/>
            <person name="Bouzid O."/>
            <person name="Broberg A."/>
            <person name="Canback B."/>
            <person name="Coutinho P.M."/>
            <person name="Cullen D."/>
            <person name="Dalman K."/>
            <person name="Deflorio G."/>
            <person name="van Diepen L.T."/>
            <person name="Dunand C."/>
            <person name="Duplessis S."/>
            <person name="Durling M."/>
            <person name="Gonthier P."/>
            <person name="Grimwood J."/>
            <person name="Fossdal C.G."/>
            <person name="Hansson D."/>
            <person name="Henrissat B."/>
            <person name="Hietala A."/>
            <person name="Himmelstrand K."/>
            <person name="Hoffmeister D."/>
            <person name="Hogberg N."/>
            <person name="James T.Y."/>
            <person name="Karlsson M."/>
            <person name="Kohler A."/>
            <person name="Kues U."/>
            <person name="Lee Y.H."/>
            <person name="Lin Y.C."/>
            <person name="Lind M."/>
            <person name="Lindquist E."/>
            <person name="Lombard V."/>
            <person name="Lucas S."/>
            <person name="Lunden K."/>
            <person name="Morin E."/>
            <person name="Murat C."/>
            <person name="Park J."/>
            <person name="Raffaello T."/>
            <person name="Rouze P."/>
            <person name="Salamov A."/>
            <person name="Schmutz J."/>
            <person name="Solheim H."/>
            <person name="Stahlberg J."/>
            <person name="Velez H."/>
            <person name="de Vries R.P."/>
            <person name="Wiebenga A."/>
            <person name="Woodward S."/>
            <person name="Yakovlev I."/>
            <person name="Garbelotto M."/>
            <person name="Martin F."/>
            <person name="Grigoriev I.V."/>
            <person name="Stenlid J."/>
        </authorList>
    </citation>
    <scope>NUCLEOTIDE SEQUENCE [LARGE SCALE GENOMIC DNA]</scope>
    <source>
        <strain evidence="3 4">TC 32-1</strain>
    </source>
</reference>
<dbReference type="SUPFAM" id="SSF52540">
    <property type="entry name" value="P-loop containing nucleoside triphosphate hydrolases"/>
    <property type="match status" value="2"/>
</dbReference>
<dbReference type="GeneID" id="20676285"/>
<keyword evidence="1" id="KW-0067">ATP-binding</keyword>
<dbReference type="AlphaFoldDB" id="W4K2E6"/>
<proteinExistence type="inferred from homology"/>
<dbReference type="EC" id="5.6.2.3" evidence="1"/>
<dbReference type="OrthoDB" id="5599845at2759"/>
<dbReference type="eggNOG" id="KOG0987">
    <property type="taxonomic scope" value="Eukaryota"/>
</dbReference>
<keyword evidence="1" id="KW-0547">Nucleotide-binding</keyword>
<dbReference type="GO" id="GO:0043139">
    <property type="term" value="F:5'-3' DNA helicase activity"/>
    <property type="evidence" value="ECO:0007669"/>
    <property type="project" value="UniProtKB-EC"/>
</dbReference>
<evidence type="ECO:0000256" key="1">
    <source>
        <dbReference type="RuleBase" id="RU363044"/>
    </source>
</evidence>
<comment type="cofactor">
    <cofactor evidence="1">
        <name>Mg(2+)</name>
        <dbReference type="ChEBI" id="CHEBI:18420"/>
    </cofactor>
</comment>
<keyword evidence="1" id="KW-0227">DNA damage</keyword>
<accession>W4K2E6</accession>
<dbReference type="STRING" id="747525.W4K2E6"/>
<keyword evidence="1" id="KW-0233">DNA recombination</keyword>
<dbReference type="GO" id="GO:0006310">
    <property type="term" value="P:DNA recombination"/>
    <property type="evidence" value="ECO:0007669"/>
    <property type="project" value="UniProtKB-KW"/>
</dbReference>
<dbReference type="InterPro" id="IPR010285">
    <property type="entry name" value="DNA_helicase_pif1-like_DEAD"/>
</dbReference>
<organism evidence="3 4">
    <name type="scientific">Heterobasidion irregulare (strain TC 32-1)</name>
    <dbReference type="NCBI Taxonomy" id="747525"/>
    <lineage>
        <taxon>Eukaryota</taxon>
        <taxon>Fungi</taxon>
        <taxon>Dikarya</taxon>
        <taxon>Basidiomycota</taxon>
        <taxon>Agaricomycotina</taxon>
        <taxon>Agaricomycetes</taxon>
        <taxon>Russulales</taxon>
        <taxon>Bondarzewiaceae</taxon>
        <taxon>Heterobasidion</taxon>
        <taxon>Heterobasidion annosum species complex</taxon>
    </lineage>
</organism>
<dbReference type="RefSeq" id="XP_009548102.1">
    <property type="nucleotide sequence ID" value="XM_009549807.1"/>
</dbReference>
<protein>
    <recommendedName>
        <fullName evidence="1">ATP-dependent DNA helicase</fullName>
        <ecNumber evidence="1">5.6.2.3</ecNumber>
    </recommendedName>
</protein>
<dbReference type="InParanoid" id="W4K2E6"/>
<keyword evidence="1" id="KW-0347">Helicase</keyword>
<keyword evidence="1" id="KW-0378">Hydrolase</keyword>
<comment type="similarity">
    <text evidence="1">Belongs to the helicase family.</text>
</comment>
<name>W4K2E6_HETIT</name>
<dbReference type="InterPro" id="IPR027417">
    <property type="entry name" value="P-loop_NTPase"/>
</dbReference>
<dbReference type="GO" id="GO:0000723">
    <property type="term" value="P:telomere maintenance"/>
    <property type="evidence" value="ECO:0007669"/>
    <property type="project" value="InterPro"/>
</dbReference>
<gene>
    <name evidence="3" type="ORF">HETIRDRAFT_452674</name>
</gene>
<evidence type="ECO:0000313" key="3">
    <source>
        <dbReference type="EMBL" id="ETW79520.1"/>
    </source>
</evidence>
<evidence type="ECO:0000259" key="2">
    <source>
        <dbReference type="Pfam" id="PF05970"/>
    </source>
</evidence>
<dbReference type="Proteomes" id="UP000030671">
    <property type="component" value="Unassembled WGS sequence"/>
</dbReference>
<keyword evidence="1" id="KW-0234">DNA repair</keyword>
<feature type="domain" description="DNA helicase Pif1-like DEAD-box helicase" evidence="2">
    <location>
        <begin position="73"/>
        <end position="280"/>
    </location>
</feature>
<dbReference type="KEGG" id="hir:HETIRDRAFT_452674"/>
<dbReference type="GO" id="GO:0005524">
    <property type="term" value="F:ATP binding"/>
    <property type="evidence" value="ECO:0007669"/>
    <property type="project" value="UniProtKB-KW"/>
</dbReference>